<feature type="region of interest" description="Disordered" evidence="1">
    <location>
        <begin position="388"/>
        <end position="416"/>
    </location>
</feature>
<keyword evidence="2" id="KW-0812">Transmembrane</keyword>
<dbReference type="InterPro" id="IPR010640">
    <property type="entry name" value="Low_temperature_requirement_A"/>
</dbReference>
<feature type="region of interest" description="Disordered" evidence="1">
    <location>
        <begin position="17"/>
        <end position="43"/>
    </location>
</feature>
<dbReference type="Pfam" id="PF06772">
    <property type="entry name" value="LtrA"/>
    <property type="match status" value="1"/>
</dbReference>
<dbReference type="AlphaFoldDB" id="A0A8H3CHH2"/>
<evidence type="ECO:0000256" key="2">
    <source>
        <dbReference type="SAM" id="Phobius"/>
    </source>
</evidence>
<feature type="transmembrane region" description="Helical" evidence="2">
    <location>
        <begin position="759"/>
        <end position="780"/>
    </location>
</feature>
<evidence type="ECO:0000256" key="1">
    <source>
        <dbReference type="SAM" id="MobiDB-lite"/>
    </source>
</evidence>
<dbReference type="EMBL" id="CAJMWZ010004070">
    <property type="protein sequence ID" value="CAE6483845.1"/>
    <property type="molecule type" value="Genomic_DNA"/>
</dbReference>
<evidence type="ECO:0008006" key="5">
    <source>
        <dbReference type="Google" id="ProtNLM"/>
    </source>
</evidence>
<dbReference type="Proteomes" id="UP000663850">
    <property type="component" value="Unassembled WGS sequence"/>
</dbReference>
<organism evidence="3 4">
    <name type="scientific">Rhizoctonia solani</name>
    <dbReference type="NCBI Taxonomy" id="456999"/>
    <lineage>
        <taxon>Eukaryota</taxon>
        <taxon>Fungi</taxon>
        <taxon>Dikarya</taxon>
        <taxon>Basidiomycota</taxon>
        <taxon>Agaricomycotina</taxon>
        <taxon>Agaricomycetes</taxon>
        <taxon>Cantharellales</taxon>
        <taxon>Ceratobasidiaceae</taxon>
        <taxon>Rhizoctonia</taxon>
    </lineage>
</organism>
<comment type="caution">
    <text evidence="3">The sequence shown here is derived from an EMBL/GenBank/DDBJ whole genome shotgun (WGS) entry which is preliminary data.</text>
</comment>
<feature type="compositionally biased region" description="Basic and acidic residues" evidence="1">
    <location>
        <begin position="80"/>
        <end position="90"/>
    </location>
</feature>
<sequence>MSTRPFAALASRSKNVKNHFRGLRSDVDPEDDDDGLTEQRLEQWRPFSQNPFISPDLGLFPESNRPQTLVGDVGDTEEKDLEKPEMKRASTDVSQRHSAPLPSIITHAGPTWVNLFYDLAWTASFASLTQNGQLNEPWDTVSYIAFFLVVWWLWASQTLYNVHFYTNDWLHLLLIFLQLIIFGLLAATTRGYDVTAYIMHSPGISTLKSNLTIADMVDPDQYQADRLAEYSLRVIALTLAISYDVTAYIRHSPGITKLDPQSTIDDMFDPDRYRADRVADYSLKCIALTLAISRTLLWAQHLRVFVYAKSTARKQNLVVPWKLFVLPIGLSISNALFWAAMAVNFSSKGKDIRGAILKFVFWGVGLLLEVLLHLFMEYLNWQPTGSGPVKAPDSPDNVPQGAQQQPESLKTPSPSPAPVLTPQRQFLPVPQSNVNLRDRLEGITTVILGEGINGIAGTLYAVISAPGLGGPVAINIICAAVIVYFLAYIYFEVPTGRRDPKGSKLRQMVWLLLHFPFMLSIILLLLGVKNQFLLTSYLSTAGKTFQRFDEVMSAQNLYLDDPESARNLPMKNFLLKRGLEWAKEFGALNKSVTDNGTIPLAEVSDDKFFRDVGIWSNQISLKIMVNLYEAFMGGREKIDSEAQTMIDQYYNNDVLAFEDWHQQHELASSYHYQTILTKLLEPSLLGARYITGFAAIILISLGIMNRVHSKPRDRFQWGIIFTRFAMGFTLLLLLLLNIGRYQSLWIYEGQEGQQAGVFLWIWAWWVLPTVTLAYAAEFVIEADALELV</sequence>
<protein>
    <recommendedName>
        <fullName evidence="5">Transmembrane protein</fullName>
    </recommendedName>
</protein>
<feature type="transmembrane region" description="Helical" evidence="2">
    <location>
        <begin position="717"/>
        <end position="739"/>
    </location>
</feature>
<keyword evidence="2" id="KW-0472">Membrane</keyword>
<accession>A0A8H3CHH2</accession>
<name>A0A8H3CHH2_9AGAM</name>
<proteinExistence type="predicted"/>
<feature type="transmembrane region" description="Helical" evidence="2">
    <location>
        <begin position="169"/>
        <end position="189"/>
    </location>
</feature>
<feature type="transmembrane region" description="Helical" evidence="2">
    <location>
        <begin position="511"/>
        <end position="528"/>
    </location>
</feature>
<feature type="transmembrane region" description="Helical" evidence="2">
    <location>
        <begin position="319"/>
        <end position="343"/>
    </location>
</feature>
<reference evidence="3" key="1">
    <citation type="submission" date="2021-01" db="EMBL/GenBank/DDBJ databases">
        <authorList>
            <person name="Kaushik A."/>
        </authorList>
    </citation>
    <scope>NUCLEOTIDE SEQUENCE</scope>
    <source>
        <strain evidence="3">Type strain: AG8-Rh-89/</strain>
    </source>
</reference>
<feature type="transmembrane region" description="Helical" evidence="2">
    <location>
        <begin position="355"/>
        <end position="376"/>
    </location>
</feature>
<feature type="transmembrane region" description="Helical" evidence="2">
    <location>
        <begin position="686"/>
        <end position="705"/>
    </location>
</feature>
<feature type="compositionally biased region" description="Polar residues" evidence="1">
    <location>
        <begin position="400"/>
        <end position="412"/>
    </location>
</feature>
<gene>
    <name evidence="3" type="ORF">RDB_LOCUS77834</name>
</gene>
<dbReference type="PANTHER" id="PTHR42101:SF1">
    <property type="entry name" value="LOW TEMPERATURE REQUIREMENT A"/>
    <property type="match status" value="1"/>
</dbReference>
<keyword evidence="2" id="KW-1133">Transmembrane helix</keyword>
<evidence type="ECO:0000313" key="4">
    <source>
        <dbReference type="Proteomes" id="UP000663850"/>
    </source>
</evidence>
<feature type="transmembrane region" description="Helical" evidence="2">
    <location>
        <begin position="140"/>
        <end position="157"/>
    </location>
</feature>
<feature type="transmembrane region" description="Helical" evidence="2">
    <location>
        <begin position="472"/>
        <end position="491"/>
    </location>
</feature>
<dbReference type="PANTHER" id="PTHR42101">
    <property type="entry name" value="CHROMOSOME 16, WHOLE GENOME SHOTGUN SEQUENCE"/>
    <property type="match status" value="1"/>
</dbReference>
<feature type="region of interest" description="Disordered" evidence="1">
    <location>
        <begin position="61"/>
        <end position="93"/>
    </location>
</feature>
<evidence type="ECO:0000313" key="3">
    <source>
        <dbReference type="EMBL" id="CAE6483845.1"/>
    </source>
</evidence>